<feature type="compositionally biased region" description="Basic and acidic residues" evidence="1">
    <location>
        <begin position="62"/>
        <end position="82"/>
    </location>
</feature>
<feature type="region of interest" description="Disordered" evidence="1">
    <location>
        <begin position="19"/>
        <end position="93"/>
    </location>
</feature>
<keyword evidence="3" id="KW-1185">Reference proteome</keyword>
<feature type="region of interest" description="Disordered" evidence="1">
    <location>
        <begin position="151"/>
        <end position="212"/>
    </location>
</feature>
<dbReference type="EMBL" id="WJXA01000013">
    <property type="protein sequence ID" value="KAF7121268.1"/>
    <property type="molecule type" value="Genomic_DNA"/>
</dbReference>
<sequence length="212" mass="22849">MEQPNQPINLSSLLNLPGRYRGCSTIRGRGAPHGHGSSQSLIPSHGRRGPTKSDSPLGFSPKEIEASHRDKRQRLESTEGESRSQQNAPSLVWAPKLTHGNRLVSIRDSVDSEGIALALSQAFMLPRDMQREVESSPDNLFGSFMVHSAKPSEKLAEEEGGSLDKDLNANVSEQHSAEAEQIGVASNSGQKEACGGRHTCSSYPSASPRPDN</sequence>
<protein>
    <submittedName>
        <fullName evidence="2">Uncharacterized protein</fullName>
    </submittedName>
</protein>
<comment type="caution">
    <text evidence="2">The sequence shown here is derived from an EMBL/GenBank/DDBJ whole genome shotgun (WGS) entry which is preliminary data.</text>
</comment>
<dbReference type="Proteomes" id="UP000626092">
    <property type="component" value="Unassembled WGS sequence"/>
</dbReference>
<evidence type="ECO:0000256" key="1">
    <source>
        <dbReference type="SAM" id="MobiDB-lite"/>
    </source>
</evidence>
<accession>A0A834L5B0</accession>
<feature type="compositionally biased region" description="Basic and acidic residues" evidence="1">
    <location>
        <begin position="151"/>
        <end position="167"/>
    </location>
</feature>
<name>A0A834L5B0_RHOSS</name>
<proteinExistence type="predicted"/>
<evidence type="ECO:0000313" key="2">
    <source>
        <dbReference type="EMBL" id="KAF7121268.1"/>
    </source>
</evidence>
<dbReference type="AlphaFoldDB" id="A0A834L5B0"/>
<organism evidence="2 3">
    <name type="scientific">Rhododendron simsii</name>
    <name type="common">Sims's rhododendron</name>
    <dbReference type="NCBI Taxonomy" id="118357"/>
    <lineage>
        <taxon>Eukaryota</taxon>
        <taxon>Viridiplantae</taxon>
        <taxon>Streptophyta</taxon>
        <taxon>Embryophyta</taxon>
        <taxon>Tracheophyta</taxon>
        <taxon>Spermatophyta</taxon>
        <taxon>Magnoliopsida</taxon>
        <taxon>eudicotyledons</taxon>
        <taxon>Gunneridae</taxon>
        <taxon>Pentapetalae</taxon>
        <taxon>asterids</taxon>
        <taxon>Ericales</taxon>
        <taxon>Ericaceae</taxon>
        <taxon>Ericoideae</taxon>
        <taxon>Rhodoreae</taxon>
        <taxon>Rhododendron</taxon>
    </lineage>
</organism>
<evidence type="ECO:0000313" key="3">
    <source>
        <dbReference type="Proteomes" id="UP000626092"/>
    </source>
</evidence>
<reference evidence="2" key="1">
    <citation type="submission" date="2019-11" db="EMBL/GenBank/DDBJ databases">
        <authorList>
            <person name="Liu Y."/>
            <person name="Hou J."/>
            <person name="Li T.-Q."/>
            <person name="Guan C.-H."/>
            <person name="Wu X."/>
            <person name="Wu H.-Z."/>
            <person name="Ling F."/>
            <person name="Zhang R."/>
            <person name="Shi X.-G."/>
            <person name="Ren J.-P."/>
            <person name="Chen E.-F."/>
            <person name="Sun J.-M."/>
        </authorList>
    </citation>
    <scope>NUCLEOTIDE SEQUENCE</scope>
    <source>
        <strain evidence="2">Adult_tree_wgs_1</strain>
        <tissue evidence="2">Leaves</tissue>
    </source>
</reference>
<gene>
    <name evidence="2" type="ORF">RHSIM_Rhsim13G0132900</name>
</gene>